<feature type="domain" description="AB hydrolase-1" evidence="5">
    <location>
        <begin position="109"/>
        <end position="296"/>
    </location>
</feature>
<dbReference type="PANTHER" id="PTHR43248">
    <property type="entry name" value="2-SUCCINYL-6-HYDROXY-2,4-CYCLOHEXADIENE-1-CARBOXYLATE SYNTHASE"/>
    <property type="match status" value="1"/>
</dbReference>
<comment type="similarity">
    <text evidence="1">Belongs to the peptidase S33 family.</text>
</comment>
<keyword evidence="8" id="KW-1185">Reference proteome</keyword>
<dbReference type="InterPro" id="IPR051601">
    <property type="entry name" value="Serine_prot/Carboxylest_S33"/>
</dbReference>
<dbReference type="PROSITE" id="PS51257">
    <property type="entry name" value="PROKAR_LIPOPROTEIN"/>
    <property type="match status" value="1"/>
</dbReference>
<reference evidence="7 8" key="1">
    <citation type="journal article" date="2019" name="Int. J. Syst. Evol. Microbiol.">
        <title>The Global Catalogue of Microorganisms (GCM) 10K type strain sequencing project: providing services to taxonomists for standard genome sequencing and annotation.</title>
        <authorList>
            <consortium name="The Broad Institute Genomics Platform"/>
            <consortium name="The Broad Institute Genome Sequencing Center for Infectious Disease"/>
            <person name="Wu L."/>
            <person name="Ma J."/>
        </authorList>
    </citation>
    <scope>NUCLEOTIDE SEQUENCE [LARGE SCALE GENOMIC DNA]</scope>
    <source>
        <strain evidence="7 8">JCM 15592</strain>
    </source>
</reference>
<sequence length="519" mass="54421">MPPRPARARRALVGAAVVALAATGCSVPNPFDRGSSVTSTPLATSEKVPQGQQALERFYTQEITWTECGGPKCGKLTVPIDYSKPDGATIQLSVLKVEKRGSGAKAGSLVVNPGGPGGSGVDYAKYADFIVGTPVRKAYDVVGFDPRGVQSSAPIECVQPAQMDTFLGQDPTPDDAAERDQAVKLAKDFGASCEKNAGALLGHVSTVEAAKDMDILRAVLGDAKLNYLGKSYGTYLGATYAGLFPARVGRFVLDGALAPDLSAEEVAIGQARGFDTATKAWAADCVDQGKCPLGSSTEQVMTKLAALLATLDKTPATVSGDARITKLTEGWASYGVAAAMYDQGMWSQLTDALRAVVDSNDGSGLMELADAYAERNSSGSYTGNMMQVIYAVNCLDSPDSKDVAVYEAREKKAAEQAPLFGRLLAWSGLTCGYWPIQTQNTPAKITASGSGPIVVVGTTRDPATPYEWAVRLADQLASGVLVTMDGDGHTAYMRANSCIDNAINDYYVKDKVPADGLSC</sequence>
<feature type="chain" id="PRO_5046097932" evidence="4">
    <location>
        <begin position="22"/>
        <end position="519"/>
    </location>
</feature>
<evidence type="ECO:0000259" key="5">
    <source>
        <dbReference type="Pfam" id="PF00561"/>
    </source>
</evidence>
<name>A0ABN2L9L5_9MICO</name>
<dbReference type="Pfam" id="PF00561">
    <property type="entry name" value="Abhydrolase_1"/>
    <property type="match status" value="1"/>
</dbReference>
<protein>
    <submittedName>
        <fullName evidence="7">Alpha/beta hydrolase</fullName>
    </submittedName>
</protein>
<comment type="caution">
    <text evidence="7">The sequence shown here is derived from an EMBL/GenBank/DDBJ whole genome shotgun (WGS) entry which is preliminary data.</text>
</comment>
<evidence type="ECO:0000256" key="4">
    <source>
        <dbReference type="SAM" id="SignalP"/>
    </source>
</evidence>
<dbReference type="SUPFAM" id="SSF53474">
    <property type="entry name" value="alpha/beta-Hydrolases"/>
    <property type="match status" value="1"/>
</dbReference>
<dbReference type="Proteomes" id="UP001499938">
    <property type="component" value="Unassembled WGS sequence"/>
</dbReference>
<keyword evidence="3 7" id="KW-0378">Hydrolase</keyword>
<dbReference type="PANTHER" id="PTHR43248:SF29">
    <property type="entry name" value="TRIPEPTIDYL AMINOPEPTIDASE"/>
    <property type="match status" value="1"/>
</dbReference>
<evidence type="ECO:0000256" key="2">
    <source>
        <dbReference type="ARBA" id="ARBA00022729"/>
    </source>
</evidence>
<gene>
    <name evidence="7" type="ORF">GCM10009811_02260</name>
</gene>
<feature type="signal peptide" evidence="4">
    <location>
        <begin position="1"/>
        <end position="21"/>
    </location>
</feature>
<organism evidence="7 8">
    <name type="scientific">Nostocoides veronense</name>
    <dbReference type="NCBI Taxonomy" id="330836"/>
    <lineage>
        <taxon>Bacteria</taxon>
        <taxon>Bacillati</taxon>
        <taxon>Actinomycetota</taxon>
        <taxon>Actinomycetes</taxon>
        <taxon>Micrococcales</taxon>
        <taxon>Intrasporangiaceae</taxon>
        <taxon>Nostocoides</taxon>
    </lineage>
</organism>
<evidence type="ECO:0000256" key="3">
    <source>
        <dbReference type="ARBA" id="ARBA00022801"/>
    </source>
</evidence>
<dbReference type="InterPro" id="IPR013595">
    <property type="entry name" value="Pept_S33_TAP-like_C"/>
</dbReference>
<evidence type="ECO:0000256" key="1">
    <source>
        <dbReference type="ARBA" id="ARBA00010088"/>
    </source>
</evidence>
<evidence type="ECO:0000259" key="6">
    <source>
        <dbReference type="Pfam" id="PF08386"/>
    </source>
</evidence>
<dbReference type="GO" id="GO:0016787">
    <property type="term" value="F:hydrolase activity"/>
    <property type="evidence" value="ECO:0007669"/>
    <property type="project" value="UniProtKB-KW"/>
</dbReference>
<feature type="domain" description="Peptidase S33 tripeptidyl aminopeptidase-like C-terminal" evidence="6">
    <location>
        <begin position="417"/>
        <end position="519"/>
    </location>
</feature>
<dbReference type="EMBL" id="BAAAPO010000006">
    <property type="protein sequence ID" value="GAA1780560.1"/>
    <property type="molecule type" value="Genomic_DNA"/>
</dbReference>
<dbReference type="InterPro" id="IPR029058">
    <property type="entry name" value="AB_hydrolase_fold"/>
</dbReference>
<proteinExistence type="inferred from homology"/>
<dbReference type="Gene3D" id="3.40.50.1820">
    <property type="entry name" value="alpha/beta hydrolase"/>
    <property type="match status" value="1"/>
</dbReference>
<accession>A0ABN2L9L5</accession>
<evidence type="ECO:0000313" key="7">
    <source>
        <dbReference type="EMBL" id="GAA1780560.1"/>
    </source>
</evidence>
<evidence type="ECO:0000313" key="8">
    <source>
        <dbReference type="Proteomes" id="UP001499938"/>
    </source>
</evidence>
<dbReference type="RefSeq" id="WP_344080055.1">
    <property type="nucleotide sequence ID" value="NZ_BAAAPO010000006.1"/>
</dbReference>
<keyword evidence="2 4" id="KW-0732">Signal</keyword>
<dbReference type="Pfam" id="PF08386">
    <property type="entry name" value="Abhydrolase_4"/>
    <property type="match status" value="1"/>
</dbReference>
<dbReference type="InterPro" id="IPR000073">
    <property type="entry name" value="AB_hydrolase_1"/>
</dbReference>